<evidence type="ECO:0000256" key="1">
    <source>
        <dbReference type="SAM" id="MobiDB-lite"/>
    </source>
</evidence>
<dbReference type="Proteomes" id="UP001177003">
    <property type="component" value="Chromosome 3"/>
</dbReference>
<gene>
    <name evidence="2" type="ORF">LSALG_LOCUS16986</name>
</gene>
<organism evidence="2 3">
    <name type="scientific">Lactuca saligna</name>
    <name type="common">Willowleaf lettuce</name>
    <dbReference type="NCBI Taxonomy" id="75948"/>
    <lineage>
        <taxon>Eukaryota</taxon>
        <taxon>Viridiplantae</taxon>
        <taxon>Streptophyta</taxon>
        <taxon>Embryophyta</taxon>
        <taxon>Tracheophyta</taxon>
        <taxon>Spermatophyta</taxon>
        <taxon>Magnoliopsida</taxon>
        <taxon>eudicotyledons</taxon>
        <taxon>Gunneridae</taxon>
        <taxon>Pentapetalae</taxon>
        <taxon>asterids</taxon>
        <taxon>campanulids</taxon>
        <taxon>Asterales</taxon>
        <taxon>Asteraceae</taxon>
        <taxon>Cichorioideae</taxon>
        <taxon>Cichorieae</taxon>
        <taxon>Lactucinae</taxon>
        <taxon>Lactuca</taxon>
    </lineage>
</organism>
<proteinExistence type="predicted"/>
<keyword evidence="3" id="KW-1185">Reference proteome</keyword>
<name>A0AA35YN33_LACSI</name>
<evidence type="ECO:0000313" key="3">
    <source>
        <dbReference type="Proteomes" id="UP001177003"/>
    </source>
</evidence>
<reference evidence="2" key="1">
    <citation type="submission" date="2023-04" db="EMBL/GenBank/DDBJ databases">
        <authorList>
            <person name="Vijverberg K."/>
            <person name="Xiong W."/>
            <person name="Schranz E."/>
        </authorList>
    </citation>
    <scope>NUCLEOTIDE SEQUENCE</scope>
</reference>
<accession>A0AA35YN33</accession>
<sequence length="120" mass="13680">MIKDEPEGDQGEALDIGLKEEQDEYVIVEFDYDELDKEPNEEKGVEEARSEPHQSGAPSNFCMFQGVDTDYVRALEETVISLKLQLIMAKTRAMRAERKVELITQEADELAELLICQLDD</sequence>
<dbReference type="EMBL" id="OX465079">
    <property type="protein sequence ID" value="CAI9277035.1"/>
    <property type="molecule type" value="Genomic_DNA"/>
</dbReference>
<protein>
    <submittedName>
        <fullName evidence="2">Uncharacterized protein</fullName>
    </submittedName>
</protein>
<evidence type="ECO:0000313" key="2">
    <source>
        <dbReference type="EMBL" id="CAI9277035.1"/>
    </source>
</evidence>
<feature type="compositionally biased region" description="Basic and acidic residues" evidence="1">
    <location>
        <begin position="37"/>
        <end position="52"/>
    </location>
</feature>
<dbReference type="AlphaFoldDB" id="A0AA35YN33"/>
<feature type="region of interest" description="Disordered" evidence="1">
    <location>
        <begin position="33"/>
        <end position="60"/>
    </location>
</feature>